<accession>A0AAD8QS40</accession>
<protein>
    <recommendedName>
        <fullName evidence="2">Transposase (putative) gypsy type domain-containing protein</fullName>
    </recommendedName>
</protein>
<comment type="caution">
    <text evidence="3">The sequence shown here is derived from an EMBL/GenBank/DDBJ whole genome shotgun (WGS) entry which is preliminary data.</text>
</comment>
<reference evidence="3" key="1">
    <citation type="submission" date="2023-07" db="EMBL/GenBank/DDBJ databases">
        <title>A chromosome-level genome assembly of Lolium multiflorum.</title>
        <authorList>
            <person name="Chen Y."/>
            <person name="Copetti D."/>
            <person name="Kolliker R."/>
            <person name="Studer B."/>
        </authorList>
    </citation>
    <scope>NUCLEOTIDE SEQUENCE</scope>
    <source>
        <strain evidence="3">02402/16</strain>
        <tissue evidence="3">Leaf</tissue>
    </source>
</reference>
<evidence type="ECO:0000259" key="2">
    <source>
        <dbReference type="Pfam" id="PF04195"/>
    </source>
</evidence>
<organism evidence="3 4">
    <name type="scientific">Lolium multiflorum</name>
    <name type="common">Italian ryegrass</name>
    <name type="synonym">Lolium perenne subsp. multiflorum</name>
    <dbReference type="NCBI Taxonomy" id="4521"/>
    <lineage>
        <taxon>Eukaryota</taxon>
        <taxon>Viridiplantae</taxon>
        <taxon>Streptophyta</taxon>
        <taxon>Embryophyta</taxon>
        <taxon>Tracheophyta</taxon>
        <taxon>Spermatophyta</taxon>
        <taxon>Magnoliopsida</taxon>
        <taxon>Liliopsida</taxon>
        <taxon>Poales</taxon>
        <taxon>Poaceae</taxon>
        <taxon>BOP clade</taxon>
        <taxon>Pooideae</taxon>
        <taxon>Poodae</taxon>
        <taxon>Poeae</taxon>
        <taxon>Poeae Chloroplast Group 2 (Poeae type)</taxon>
        <taxon>Loliodinae</taxon>
        <taxon>Loliinae</taxon>
        <taxon>Lolium</taxon>
    </lineage>
</organism>
<feature type="region of interest" description="Disordered" evidence="1">
    <location>
        <begin position="166"/>
        <end position="200"/>
    </location>
</feature>
<evidence type="ECO:0000313" key="4">
    <source>
        <dbReference type="Proteomes" id="UP001231189"/>
    </source>
</evidence>
<dbReference type="EMBL" id="JAUUTY010000007">
    <property type="protein sequence ID" value="KAK1607732.1"/>
    <property type="molecule type" value="Genomic_DNA"/>
</dbReference>
<keyword evidence="4" id="KW-1185">Reference proteome</keyword>
<dbReference type="PANTHER" id="PTHR33026:SF7">
    <property type="entry name" value="OS03G0100275 PROTEIN"/>
    <property type="match status" value="1"/>
</dbReference>
<evidence type="ECO:0000256" key="1">
    <source>
        <dbReference type="SAM" id="MobiDB-lite"/>
    </source>
</evidence>
<sequence>MALRAARGRLVHDGRRHRALRLRRIPPQVVTRAPGTETEPAPHPGERVVFGAHFDRGLGLLASPFFKQFLEYFGLQPHHLPANAFVQLSCFVAFMEGYAGLWPDIEFWCRLFFLKTRRPAAACEPVGPPPSTPRQGTPFPKIPTVDSVKKWQQSFFYVKNVNPVDPADEAGDDENLEAPSRGGTTCRHLQDNLGSHGTRNLPAAAIAKPRSGGQESLFRQRGSAPEGFSIDTAAISTAIFITAAP</sequence>
<dbReference type="Proteomes" id="UP001231189">
    <property type="component" value="Unassembled WGS sequence"/>
</dbReference>
<dbReference type="Pfam" id="PF04195">
    <property type="entry name" value="Transposase_28"/>
    <property type="match status" value="1"/>
</dbReference>
<name>A0AAD8QS40_LOLMU</name>
<feature type="domain" description="Transposase (putative) gypsy type" evidence="2">
    <location>
        <begin position="48"/>
        <end position="115"/>
    </location>
</feature>
<dbReference type="PANTHER" id="PTHR33026">
    <property type="entry name" value="OS06G0360600 PROTEIN"/>
    <property type="match status" value="1"/>
</dbReference>
<proteinExistence type="predicted"/>
<dbReference type="AlphaFoldDB" id="A0AAD8QS40"/>
<gene>
    <name evidence="3" type="ORF">QYE76_031405</name>
</gene>
<feature type="compositionally biased region" description="Acidic residues" evidence="1">
    <location>
        <begin position="166"/>
        <end position="176"/>
    </location>
</feature>
<dbReference type="InterPro" id="IPR007321">
    <property type="entry name" value="Transposase_28"/>
</dbReference>
<evidence type="ECO:0000313" key="3">
    <source>
        <dbReference type="EMBL" id="KAK1607732.1"/>
    </source>
</evidence>